<dbReference type="STRING" id="1618566.UR35_C0003G0010"/>
<dbReference type="EMBL" id="LBOW01000003">
    <property type="protein sequence ID" value="KKP45068.1"/>
    <property type="molecule type" value="Genomic_DNA"/>
</dbReference>
<comment type="caution">
    <text evidence="2">The sequence shown here is derived from an EMBL/GenBank/DDBJ whole genome shotgun (WGS) entry which is preliminary data.</text>
</comment>
<keyword evidence="1" id="KW-1133">Transmembrane helix</keyword>
<dbReference type="AlphaFoldDB" id="A0A0F9ZLF5"/>
<protein>
    <submittedName>
        <fullName evidence="2">Uncharacterized protein</fullName>
    </submittedName>
</protein>
<evidence type="ECO:0000313" key="3">
    <source>
        <dbReference type="Proteomes" id="UP000034778"/>
    </source>
</evidence>
<feature type="transmembrane region" description="Helical" evidence="1">
    <location>
        <begin position="44"/>
        <end position="64"/>
    </location>
</feature>
<sequence length="71" mass="8058">MKFFAKSNFLTTLSDLFVNLSAGWFGAILILPSFWQSSNIDTNAILILLNVLYGTLAFFISWLFKDINYGN</sequence>
<name>A0A0F9ZLF5_9BACT</name>
<proteinExistence type="predicted"/>
<accession>A0A0F9ZLF5</accession>
<feature type="transmembrane region" description="Helical" evidence="1">
    <location>
        <begin position="12"/>
        <end position="32"/>
    </location>
</feature>
<organism evidence="2 3">
    <name type="scientific">Candidatus Woesebacteria bacterium GW2011_GWB1_33_22</name>
    <dbReference type="NCBI Taxonomy" id="1618566"/>
    <lineage>
        <taxon>Bacteria</taxon>
        <taxon>Candidatus Woeseibacteriota</taxon>
    </lineage>
</organism>
<gene>
    <name evidence="2" type="ORF">UR35_C0003G0010</name>
</gene>
<dbReference type="Proteomes" id="UP000034778">
    <property type="component" value="Unassembled WGS sequence"/>
</dbReference>
<keyword evidence="1" id="KW-0812">Transmembrane</keyword>
<evidence type="ECO:0000313" key="2">
    <source>
        <dbReference type="EMBL" id="KKP45068.1"/>
    </source>
</evidence>
<keyword evidence="1" id="KW-0472">Membrane</keyword>
<reference evidence="2 3" key="1">
    <citation type="journal article" date="2015" name="Nature">
        <title>rRNA introns, odd ribosomes, and small enigmatic genomes across a large radiation of phyla.</title>
        <authorList>
            <person name="Brown C.T."/>
            <person name="Hug L.A."/>
            <person name="Thomas B.C."/>
            <person name="Sharon I."/>
            <person name="Castelle C.J."/>
            <person name="Singh A."/>
            <person name="Wilkins M.J."/>
            <person name="Williams K.H."/>
            <person name="Banfield J.F."/>
        </authorList>
    </citation>
    <scope>NUCLEOTIDE SEQUENCE [LARGE SCALE GENOMIC DNA]</scope>
</reference>
<evidence type="ECO:0000256" key="1">
    <source>
        <dbReference type="SAM" id="Phobius"/>
    </source>
</evidence>